<dbReference type="InterPro" id="IPR000917">
    <property type="entry name" value="Sulfatase_N"/>
</dbReference>
<dbReference type="Gene3D" id="3.30.1120.10">
    <property type="match status" value="1"/>
</dbReference>
<dbReference type="Gene3D" id="3.40.720.10">
    <property type="entry name" value="Alkaline Phosphatase, subunit A"/>
    <property type="match status" value="1"/>
</dbReference>
<proteinExistence type="predicted"/>
<feature type="signal peptide" evidence="1">
    <location>
        <begin position="1"/>
        <end position="22"/>
    </location>
</feature>
<dbReference type="eggNOG" id="KOG3867">
    <property type="taxonomic scope" value="Eukaryota"/>
</dbReference>
<dbReference type="GeneID" id="5890476"/>
<name>A9UY05_MONBE</name>
<dbReference type="InterPro" id="IPR017850">
    <property type="entry name" value="Alkaline_phosphatase_core_sf"/>
</dbReference>
<dbReference type="AlphaFoldDB" id="A9UY05"/>
<reference evidence="3 4" key="1">
    <citation type="journal article" date="2008" name="Nature">
        <title>The genome of the choanoflagellate Monosiga brevicollis and the origin of metazoans.</title>
        <authorList>
            <consortium name="JGI Sequencing"/>
            <person name="King N."/>
            <person name="Westbrook M.J."/>
            <person name="Young S.L."/>
            <person name="Kuo A."/>
            <person name="Abedin M."/>
            <person name="Chapman J."/>
            <person name="Fairclough S."/>
            <person name="Hellsten U."/>
            <person name="Isogai Y."/>
            <person name="Letunic I."/>
            <person name="Marr M."/>
            <person name="Pincus D."/>
            <person name="Putnam N."/>
            <person name="Rokas A."/>
            <person name="Wright K.J."/>
            <person name="Zuzow R."/>
            <person name="Dirks W."/>
            <person name="Good M."/>
            <person name="Goodstein D."/>
            <person name="Lemons D."/>
            <person name="Li W."/>
            <person name="Lyons J.B."/>
            <person name="Morris A."/>
            <person name="Nichols S."/>
            <person name="Richter D.J."/>
            <person name="Salamov A."/>
            <person name="Bork P."/>
            <person name="Lim W.A."/>
            <person name="Manning G."/>
            <person name="Miller W.T."/>
            <person name="McGinnis W."/>
            <person name="Shapiro H."/>
            <person name="Tjian R."/>
            <person name="Grigoriev I.V."/>
            <person name="Rokhsar D."/>
        </authorList>
    </citation>
    <scope>NUCLEOTIDE SEQUENCE [LARGE SCALE GENOMIC DNA]</scope>
    <source>
        <strain evidence="4">MX1 / ATCC 50154</strain>
    </source>
</reference>
<gene>
    <name evidence="3" type="ORF">MONBRDRAFT_24876</name>
</gene>
<dbReference type="OMA" id="EACMANP"/>
<dbReference type="InParanoid" id="A9UY05"/>
<dbReference type="EMBL" id="CH991549">
    <property type="protein sequence ID" value="EDQ89775.1"/>
    <property type="molecule type" value="Genomic_DNA"/>
</dbReference>
<dbReference type="PANTHER" id="PTHR43751">
    <property type="entry name" value="SULFATASE"/>
    <property type="match status" value="1"/>
</dbReference>
<dbReference type="PANTHER" id="PTHR43751:SF3">
    <property type="entry name" value="SULFATASE N-TERMINAL DOMAIN-CONTAINING PROTEIN"/>
    <property type="match status" value="1"/>
</dbReference>
<evidence type="ECO:0000313" key="4">
    <source>
        <dbReference type="Proteomes" id="UP000001357"/>
    </source>
</evidence>
<sequence length="491" mass="54031">MHRICMTVVGWLTWMTWALVMATPHAIEQPPNIVWIMADDLGWGEVELFPGDSKHGRLATPNLNKFGQEGTIFTQAYAGYTVCAPSRTTLFTGRHSGQFIKYGFDGQNLYHNQAHVRTAAQMLREAGYRTAAFGKTAPFQTPDSIAPLGFDHFKGQLSQLFCHNMYPIYYDYLPETGGSTGPNISQAFVAENNVTAKSREACMANPSAFNYSIDFFQDSALSWLDTYGAAPDKPFFLYVSYTIPHAGGWGSAPQAPENGAPVPSDGQYANRTGDWPTVEVDHAAVVTYLDARVGDILSKLQGLGIDNRTLVFFASDNGAHNEGGHDHTFFNSTGGLRGFKRSLYEGGVRTPAMARWPGRVPAGRVSNYSWAFWDFMPTVGDLVNGSWPSDIDGISILPELLGQEQAPKDYLFFTWGSGAKSGYGVRSGEWKGVVQTCNKNLQPSEEDSMELYHLPSDPFETNDVSQTHADVVTQLKALILPKNLSCTCFQC</sequence>
<evidence type="ECO:0000313" key="3">
    <source>
        <dbReference type="EMBL" id="EDQ89775.1"/>
    </source>
</evidence>
<keyword evidence="1" id="KW-0732">Signal</keyword>
<evidence type="ECO:0000259" key="2">
    <source>
        <dbReference type="Pfam" id="PF00884"/>
    </source>
</evidence>
<feature type="domain" description="Sulfatase N-terminal" evidence="2">
    <location>
        <begin position="31"/>
        <end position="383"/>
    </location>
</feature>
<dbReference type="RefSeq" id="XP_001745197.1">
    <property type="nucleotide sequence ID" value="XM_001745145.1"/>
</dbReference>
<accession>A9UY05</accession>
<dbReference type="STRING" id="81824.A9UY05"/>
<dbReference type="KEGG" id="mbr:MONBRDRAFT_24876"/>
<dbReference type="Pfam" id="PF00884">
    <property type="entry name" value="Sulfatase"/>
    <property type="match status" value="1"/>
</dbReference>
<organism evidence="3 4">
    <name type="scientific">Monosiga brevicollis</name>
    <name type="common">Choanoflagellate</name>
    <dbReference type="NCBI Taxonomy" id="81824"/>
    <lineage>
        <taxon>Eukaryota</taxon>
        <taxon>Choanoflagellata</taxon>
        <taxon>Craspedida</taxon>
        <taxon>Salpingoecidae</taxon>
        <taxon>Monosiga</taxon>
    </lineage>
</organism>
<dbReference type="CDD" id="cd16145">
    <property type="entry name" value="ARS_like"/>
    <property type="match status" value="1"/>
</dbReference>
<feature type="chain" id="PRO_5002742454" description="Sulfatase N-terminal domain-containing protein" evidence="1">
    <location>
        <begin position="23"/>
        <end position="491"/>
    </location>
</feature>
<dbReference type="Proteomes" id="UP000001357">
    <property type="component" value="Unassembled WGS sequence"/>
</dbReference>
<dbReference type="InterPro" id="IPR052701">
    <property type="entry name" value="GAG_Ulvan_Degrading_Sulfatases"/>
</dbReference>
<evidence type="ECO:0000256" key="1">
    <source>
        <dbReference type="SAM" id="SignalP"/>
    </source>
</evidence>
<protein>
    <recommendedName>
        <fullName evidence="2">Sulfatase N-terminal domain-containing protein</fullName>
    </recommendedName>
</protein>
<dbReference type="SUPFAM" id="SSF53649">
    <property type="entry name" value="Alkaline phosphatase-like"/>
    <property type="match status" value="1"/>
</dbReference>
<keyword evidence="4" id="KW-1185">Reference proteome</keyword>